<comment type="function">
    <text evidence="15">Catalyzes the hydrolysis of N-succinyl-L,L-diaminopimelic acid (SDAP), forming succinate and LL-2,6-diaminopimelate (DAP), an intermediate involved in the bacterial biosynthesis of lysine and meso-diaminopimelic acid, an essential component of bacterial cell walls.</text>
</comment>
<dbReference type="Gene3D" id="3.40.630.10">
    <property type="entry name" value="Zn peptidases"/>
    <property type="match status" value="2"/>
</dbReference>
<evidence type="ECO:0000256" key="9">
    <source>
        <dbReference type="ARBA" id="ARBA00022833"/>
    </source>
</evidence>
<protein>
    <recommendedName>
        <fullName evidence="5 15">Succinyl-diaminopimelate desuccinylase</fullName>
        <shortName evidence="15">SDAP desuccinylase</shortName>
        <ecNumber evidence="4 15">3.5.1.18</ecNumber>
    </recommendedName>
    <alternativeName>
        <fullName evidence="13 15">N-succinyl-LL-2,6-diaminoheptanedioate amidohydrolase</fullName>
    </alternativeName>
</protein>
<evidence type="ECO:0000256" key="5">
    <source>
        <dbReference type="ARBA" id="ARBA00022391"/>
    </source>
</evidence>
<evidence type="ECO:0000256" key="11">
    <source>
        <dbReference type="ARBA" id="ARBA00023154"/>
    </source>
</evidence>
<dbReference type="GO" id="GO:0008777">
    <property type="term" value="F:acetylornithine deacetylase activity"/>
    <property type="evidence" value="ECO:0007669"/>
    <property type="project" value="TreeGrafter"/>
</dbReference>
<keyword evidence="11 15" id="KW-0457">Lysine biosynthesis</keyword>
<dbReference type="NCBIfam" id="NF009557">
    <property type="entry name" value="PRK13009.1"/>
    <property type="match status" value="1"/>
</dbReference>
<keyword evidence="8 15" id="KW-0378">Hydrolase</keyword>
<dbReference type="GO" id="GO:0009089">
    <property type="term" value="P:lysine biosynthetic process via diaminopimelate"/>
    <property type="evidence" value="ECO:0007669"/>
    <property type="project" value="UniProtKB-UniRule"/>
</dbReference>
<comment type="cofactor">
    <cofactor evidence="15">
        <name>Zn(2+)</name>
        <dbReference type="ChEBI" id="CHEBI:29105"/>
    </cofactor>
    <cofactor evidence="15">
        <name>Co(2+)</name>
        <dbReference type="ChEBI" id="CHEBI:48828"/>
    </cofactor>
    <text evidence="15">Binds 2 Zn(2+) or Co(2+) ions per subunit.</text>
</comment>
<dbReference type="CDD" id="cd03891">
    <property type="entry name" value="M20_DapE_proteobac"/>
    <property type="match status" value="1"/>
</dbReference>
<dbReference type="InterPro" id="IPR050072">
    <property type="entry name" value="Peptidase_M20A"/>
</dbReference>
<feature type="binding site" evidence="15">
    <location>
        <position position="363"/>
    </location>
    <ligand>
        <name>Zn(2+)</name>
        <dbReference type="ChEBI" id="CHEBI:29105"/>
        <label>2</label>
    </ligand>
</feature>
<comment type="subunit">
    <text evidence="3 15">Homodimer.</text>
</comment>
<evidence type="ECO:0000256" key="2">
    <source>
        <dbReference type="ARBA" id="ARBA00006746"/>
    </source>
</evidence>
<evidence type="ECO:0000256" key="8">
    <source>
        <dbReference type="ARBA" id="ARBA00022801"/>
    </source>
</evidence>
<dbReference type="GO" id="GO:0006526">
    <property type="term" value="P:L-arginine biosynthetic process"/>
    <property type="evidence" value="ECO:0007669"/>
    <property type="project" value="TreeGrafter"/>
</dbReference>
<dbReference type="InterPro" id="IPR005941">
    <property type="entry name" value="DapE_proteobac"/>
</dbReference>
<keyword evidence="6 15" id="KW-0028">Amino-acid biosynthesis</keyword>
<dbReference type="GO" id="GO:0008270">
    <property type="term" value="F:zinc ion binding"/>
    <property type="evidence" value="ECO:0007669"/>
    <property type="project" value="UniProtKB-UniRule"/>
</dbReference>
<dbReference type="Pfam" id="PF01546">
    <property type="entry name" value="Peptidase_M20"/>
    <property type="match status" value="1"/>
</dbReference>
<feature type="binding site" evidence="15">
    <location>
        <position position="150"/>
    </location>
    <ligand>
        <name>Zn(2+)</name>
        <dbReference type="ChEBI" id="CHEBI:29105"/>
        <label>2</label>
    </ligand>
</feature>
<comment type="catalytic activity">
    <reaction evidence="14 15">
        <text>N-succinyl-(2S,6S)-2,6-diaminopimelate + H2O = (2S,6S)-2,6-diaminopimelate + succinate</text>
        <dbReference type="Rhea" id="RHEA:22608"/>
        <dbReference type="ChEBI" id="CHEBI:15377"/>
        <dbReference type="ChEBI" id="CHEBI:30031"/>
        <dbReference type="ChEBI" id="CHEBI:57609"/>
        <dbReference type="ChEBI" id="CHEBI:58087"/>
        <dbReference type="EC" id="3.5.1.18"/>
    </reaction>
</comment>
<dbReference type="RefSeq" id="WP_109922405.1">
    <property type="nucleotide sequence ID" value="NZ_QGLF01000005.1"/>
</dbReference>
<dbReference type="InterPro" id="IPR002933">
    <property type="entry name" value="Peptidase_M20"/>
</dbReference>
<dbReference type="InterPro" id="IPR011650">
    <property type="entry name" value="Peptidase_M20_dimer"/>
</dbReference>
<dbReference type="GO" id="GO:0009014">
    <property type="term" value="F:succinyl-diaminopimelate desuccinylase activity"/>
    <property type="evidence" value="ECO:0007669"/>
    <property type="project" value="UniProtKB-UniRule"/>
</dbReference>
<evidence type="ECO:0000256" key="3">
    <source>
        <dbReference type="ARBA" id="ARBA00011738"/>
    </source>
</evidence>
<dbReference type="SUPFAM" id="SSF53187">
    <property type="entry name" value="Zn-dependent exopeptidases"/>
    <property type="match status" value="1"/>
</dbReference>
<evidence type="ECO:0000256" key="14">
    <source>
        <dbReference type="ARBA" id="ARBA00051301"/>
    </source>
</evidence>
<comment type="pathway">
    <text evidence="1 15">Amino-acid biosynthesis; L-lysine biosynthesis via DAP pathway; LL-2,6-diaminopimelate from (S)-tetrahydrodipicolinate (succinylase route): step 3/3.</text>
</comment>
<dbReference type="PANTHER" id="PTHR43808:SF31">
    <property type="entry name" value="N-ACETYL-L-CITRULLINE DEACETYLASE"/>
    <property type="match status" value="1"/>
</dbReference>
<name>A0A317DXY8_9PROT</name>
<dbReference type="HAMAP" id="MF_01690">
    <property type="entry name" value="DapE"/>
    <property type="match status" value="1"/>
</dbReference>
<feature type="active site" description="Proton acceptor" evidence="15">
    <location>
        <position position="149"/>
    </location>
</feature>
<evidence type="ECO:0000256" key="15">
    <source>
        <dbReference type="HAMAP-Rule" id="MF_01690"/>
    </source>
</evidence>
<keyword evidence="18" id="KW-1185">Reference proteome</keyword>
<evidence type="ECO:0000313" key="18">
    <source>
        <dbReference type="Proteomes" id="UP000246077"/>
    </source>
</evidence>
<reference evidence="18" key="1">
    <citation type="submission" date="2018-05" db="EMBL/GenBank/DDBJ databases">
        <title>Zavarzinia sp. HR-AS.</title>
        <authorList>
            <person name="Lee Y."/>
            <person name="Jeon C.O."/>
        </authorList>
    </citation>
    <scope>NUCLEOTIDE SEQUENCE [LARGE SCALE GENOMIC DNA]</scope>
    <source>
        <strain evidence="18">DSM 1231</strain>
    </source>
</reference>
<dbReference type="SUPFAM" id="SSF55031">
    <property type="entry name" value="Bacterial exopeptidase dimerisation domain"/>
    <property type="match status" value="1"/>
</dbReference>
<comment type="similarity">
    <text evidence="2 15">Belongs to the peptidase M20A family. DapE subfamily.</text>
</comment>
<dbReference type="OrthoDB" id="9809784at2"/>
<feature type="binding site" evidence="15">
    <location>
        <position position="112"/>
    </location>
    <ligand>
        <name>Zn(2+)</name>
        <dbReference type="ChEBI" id="CHEBI:29105"/>
        <label>1</label>
    </ligand>
</feature>
<evidence type="ECO:0000256" key="13">
    <source>
        <dbReference type="ARBA" id="ARBA00031891"/>
    </source>
</evidence>
<evidence type="ECO:0000256" key="10">
    <source>
        <dbReference type="ARBA" id="ARBA00022915"/>
    </source>
</evidence>
<dbReference type="Pfam" id="PF07687">
    <property type="entry name" value="M20_dimer"/>
    <property type="match status" value="1"/>
</dbReference>
<comment type="caution">
    <text evidence="17">The sequence shown here is derived from an EMBL/GenBank/DDBJ whole genome shotgun (WGS) entry which is preliminary data.</text>
</comment>
<evidence type="ECO:0000256" key="12">
    <source>
        <dbReference type="ARBA" id="ARBA00023285"/>
    </source>
</evidence>
<evidence type="ECO:0000313" key="17">
    <source>
        <dbReference type="EMBL" id="PWR18716.1"/>
    </source>
</evidence>
<evidence type="ECO:0000256" key="1">
    <source>
        <dbReference type="ARBA" id="ARBA00005130"/>
    </source>
</evidence>
<dbReference type="EC" id="3.5.1.18" evidence="4 15"/>
<dbReference type="GO" id="GO:0019877">
    <property type="term" value="P:diaminopimelate biosynthetic process"/>
    <property type="evidence" value="ECO:0007669"/>
    <property type="project" value="UniProtKB-UniRule"/>
</dbReference>
<keyword evidence="12 15" id="KW-0170">Cobalt</keyword>
<evidence type="ECO:0000256" key="7">
    <source>
        <dbReference type="ARBA" id="ARBA00022723"/>
    </source>
</evidence>
<dbReference type="PANTHER" id="PTHR43808">
    <property type="entry name" value="ACETYLORNITHINE DEACETYLASE"/>
    <property type="match status" value="1"/>
</dbReference>
<evidence type="ECO:0000256" key="4">
    <source>
        <dbReference type="ARBA" id="ARBA00011921"/>
    </source>
</evidence>
<dbReference type="GO" id="GO:0050897">
    <property type="term" value="F:cobalt ion binding"/>
    <property type="evidence" value="ECO:0007669"/>
    <property type="project" value="UniProtKB-UniRule"/>
</dbReference>
<evidence type="ECO:0000259" key="16">
    <source>
        <dbReference type="Pfam" id="PF07687"/>
    </source>
</evidence>
<feature type="binding site" evidence="15">
    <location>
        <position position="112"/>
    </location>
    <ligand>
        <name>Zn(2+)</name>
        <dbReference type="ChEBI" id="CHEBI:29105"/>
        <label>2</label>
    </ligand>
</feature>
<dbReference type="EMBL" id="QGLF01000005">
    <property type="protein sequence ID" value="PWR18716.1"/>
    <property type="molecule type" value="Genomic_DNA"/>
</dbReference>
<feature type="binding site" evidence="15">
    <location>
        <position position="178"/>
    </location>
    <ligand>
        <name>Zn(2+)</name>
        <dbReference type="ChEBI" id="CHEBI:29105"/>
        <label>1</label>
    </ligand>
</feature>
<evidence type="ECO:0000256" key="6">
    <source>
        <dbReference type="ARBA" id="ARBA00022605"/>
    </source>
</evidence>
<feature type="binding site" evidence="15">
    <location>
        <position position="79"/>
    </location>
    <ligand>
        <name>Zn(2+)</name>
        <dbReference type="ChEBI" id="CHEBI:29105"/>
        <label>1</label>
    </ligand>
</feature>
<dbReference type="AlphaFoldDB" id="A0A317DXY8"/>
<feature type="domain" description="Peptidase M20 dimerisation" evidence="16">
    <location>
        <begin position="191"/>
        <end position="298"/>
    </location>
</feature>
<feature type="active site" evidence="15">
    <location>
        <position position="81"/>
    </location>
</feature>
<keyword evidence="7 15" id="KW-0479">Metal-binding</keyword>
<dbReference type="Proteomes" id="UP000246077">
    <property type="component" value="Unassembled WGS sequence"/>
</dbReference>
<accession>A0A317DXY8</accession>
<keyword evidence="9 15" id="KW-0862">Zinc</keyword>
<proteinExistence type="inferred from homology"/>
<keyword evidence="10 15" id="KW-0220">Diaminopimelate biosynthesis</keyword>
<dbReference type="UniPathway" id="UPA00034">
    <property type="reaction ID" value="UER00021"/>
</dbReference>
<gene>
    <name evidence="15" type="primary">dapE</name>
    <name evidence="17" type="ORF">DKG75_17145</name>
</gene>
<sequence length="394" mass="41844">MVKPPVLDALPLAIELIRCPSVTPADAGALDTLGGVLKGLGFTVEHLPFAEAGTPDIDNLYARIGDGSGAGPHFCFAGHTDVVPVGERNRWTVDPFAATLDQGWLIGRGAADMKAAIACFTAAASHFLADHNGRVPRGGAISLLITGDEEGPAVNGTVKMLETLSARGEVWHACVVGEPTNPRALGDMAKIGRRGSINGTITVTGVEGHVAYPHLADNPVPKLVRLLAALDALHLDDGTGHFQPSNLEITTVDVGNPATNVIPRVATARFNIRFNDRHTGASLDALVRRALDATGVPYELETRTSGEAFLTEPGELSAVVAEAVEEVTGKVPELSTSGGTSDARFIARYCPVMEFGLVGETMHKADEKVRVEDLERLTRIYHGMLRRFFRTPRG</sequence>
<dbReference type="InterPro" id="IPR036264">
    <property type="entry name" value="Bact_exopeptidase_dim_dom"/>
</dbReference>
<dbReference type="NCBIfam" id="TIGR01246">
    <property type="entry name" value="dapE_proteo"/>
    <property type="match status" value="1"/>
</dbReference>
<organism evidence="17 18">
    <name type="scientific">Zavarzinia compransoris</name>
    <dbReference type="NCBI Taxonomy" id="1264899"/>
    <lineage>
        <taxon>Bacteria</taxon>
        <taxon>Pseudomonadati</taxon>
        <taxon>Pseudomonadota</taxon>
        <taxon>Alphaproteobacteria</taxon>
        <taxon>Rhodospirillales</taxon>
        <taxon>Zavarziniaceae</taxon>
        <taxon>Zavarzinia</taxon>
    </lineage>
</organism>